<dbReference type="InterPro" id="IPR017978">
    <property type="entry name" value="GPCR_3_C"/>
</dbReference>
<organism evidence="9 10">
    <name type="scientific">Elysia marginata</name>
    <dbReference type="NCBI Taxonomy" id="1093978"/>
    <lineage>
        <taxon>Eukaryota</taxon>
        <taxon>Metazoa</taxon>
        <taxon>Spiralia</taxon>
        <taxon>Lophotrochozoa</taxon>
        <taxon>Mollusca</taxon>
        <taxon>Gastropoda</taxon>
        <taxon>Heterobranchia</taxon>
        <taxon>Euthyneura</taxon>
        <taxon>Panpulmonata</taxon>
        <taxon>Sacoglossa</taxon>
        <taxon>Placobranchoidea</taxon>
        <taxon>Plakobranchidae</taxon>
        <taxon>Elysia</taxon>
    </lineage>
</organism>
<evidence type="ECO:0000313" key="10">
    <source>
        <dbReference type="Proteomes" id="UP000762676"/>
    </source>
</evidence>
<sequence>MEKDGVSLESLPKTRVGGIYLYVAYTLPRVKGIDDDDDDDDDDDENDNDDDDTIEDPLVVLILCLSAIGLLSVAMVTYTYIKHGDARVIKASSKELSYLQLVAIATGYLTSIVLSLKPDNAVCVTGFFMFCVSFCWLYAPLLVKAIRIHRIFQAGKSATTKLKFISPRSQIVFALLLILVQVVVCLGITVNFKPSAALTQAVPTEKFVELSCDWTLPGLVSFLTYNLVLVALCSVFAFKTRKLPDNFNESRFISLCVYTTLIIWIAFVPTYFTAATQYVRKSLLSLSLLVNHSVAIVFLYLPKIYAAAHLVNPSSALHPDHRPTDFTTGNRPLPTKIPFDLTEEQQIKRITLEL</sequence>
<evidence type="ECO:0000256" key="5">
    <source>
        <dbReference type="ARBA" id="ARBA00023180"/>
    </source>
</evidence>
<evidence type="ECO:0000313" key="9">
    <source>
        <dbReference type="EMBL" id="GFR59012.1"/>
    </source>
</evidence>
<evidence type="ECO:0000256" key="7">
    <source>
        <dbReference type="SAM" id="Phobius"/>
    </source>
</evidence>
<dbReference type="InterPro" id="IPR000337">
    <property type="entry name" value="GPCR_3"/>
</dbReference>
<dbReference type="PROSITE" id="PS50259">
    <property type="entry name" value="G_PROTEIN_RECEP_F3_4"/>
    <property type="match status" value="1"/>
</dbReference>
<feature type="transmembrane region" description="Helical" evidence="7">
    <location>
        <begin position="58"/>
        <end position="78"/>
    </location>
</feature>
<comment type="subcellular location">
    <subcellularLocation>
        <location evidence="1">Membrane</location>
        <topology evidence="1">Multi-pass membrane protein</topology>
    </subcellularLocation>
</comment>
<dbReference type="AlphaFoldDB" id="A0AAV4EEC9"/>
<dbReference type="GO" id="GO:0004930">
    <property type="term" value="F:G protein-coupled receptor activity"/>
    <property type="evidence" value="ECO:0007669"/>
    <property type="project" value="InterPro"/>
</dbReference>
<dbReference type="Proteomes" id="UP000762676">
    <property type="component" value="Unassembled WGS sequence"/>
</dbReference>
<feature type="transmembrane region" description="Helical" evidence="7">
    <location>
        <begin position="171"/>
        <end position="194"/>
    </location>
</feature>
<feature type="transmembrane region" description="Helical" evidence="7">
    <location>
        <begin position="283"/>
        <end position="301"/>
    </location>
</feature>
<keyword evidence="4 7" id="KW-0472">Membrane</keyword>
<feature type="transmembrane region" description="Helical" evidence="7">
    <location>
        <begin position="122"/>
        <end position="143"/>
    </location>
</feature>
<dbReference type="PANTHER" id="PTHR24060">
    <property type="entry name" value="METABOTROPIC GLUTAMATE RECEPTOR"/>
    <property type="match status" value="1"/>
</dbReference>
<dbReference type="GO" id="GO:0016020">
    <property type="term" value="C:membrane"/>
    <property type="evidence" value="ECO:0007669"/>
    <property type="project" value="UniProtKB-SubCell"/>
</dbReference>
<comment type="caution">
    <text evidence="9">The sequence shown here is derived from an EMBL/GenBank/DDBJ whole genome shotgun (WGS) entry which is preliminary data.</text>
</comment>
<feature type="domain" description="G-protein coupled receptors family 3 profile" evidence="8">
    <location>
        <begin position="58"/>
        <end position="305"/>
    </location>
</feature>
<feature type="transmembrane region" description="Helical" evidence="7">
    <location>
        <begin position="98"/>
        <end position="116"/>
    </location>
</feature>
<feature type="region of interest" description="Disordered" evidence="6">
    <location>
        <begin position="33"/>
        <end position="52"/>
    </location>
</feature>
<evidence type="ECO:0000256" key="4">
    <source>
        <dbReference type="ARBA" id="ARBA00023136"/>
    </source>
</evidence>
<protein>
    <submittedName>
        <fullName evidence="9">Metabotropic glutamate receptor-like</fullName>
    </submittedName>
</protein>
<keyword evidence="5" id="KW-0325">Glycoprotein</keyword>
<feature type="transmembrane region" description="Helical" evidence="7">
    <location>
        <begin position="214"/>
        <end position="238"/>
    </location>
</feature>
<name>A0AAV4EEC9_9GAST</name>
<reference evidence="9 10" key="1">
    <citation type="journal article" date="2021" name="Elife">
        <title>Chloroplast acquisition without the gene transfer in kleptoplastic sea slugs, Plakobranchus ocellatus.</title>
        <authorList>
            <person name="Maeda T."/>
            <person name="Takahashi S."/>
            <person name="Yoshida T."/>
            <person name="Shimamura S."/>
            <person name="Takaki Y."/>
            <person name="Nagai Y."/>
            <person name="Toyoda A."/>
            <person name="Suzuki Y."/>
            <person name="Arimoto A."/>
            <person name="Ishii H."/>
            <person name="Satoh N."/>
            <person name="Nishiyama T."/>
            <person name="Hasebe M."/>
            <person name="Maruyama T."/>
            <person name="Minagawa J."/>
            <person name="Obokata J."/>
            <person name="Shigenobu S."/>
        </authorList>
    </citation>
    <scope>NUCLEOTIDE SEQUENCE [LARGE SCALE GENOMIC DNA]</scope>
</reference>
<dbReference type="InterPro" id="IPR050726">
    <property type="entry name" value="mGluR"/>
</dbReference>
<keyword evidence="3 7" id="KW-1133">Transmembrane helix</keyword>
<evidence type="ECO:0000256" key="3">
    <source>
        <dbReference type="ARBA" id="ARBA00022989"/>
    </source>
</evidence>
<dbReference type="Pfam" id="PF00003">
    <property type="entry name" value="7tm_3"/>
    <property type="match status" value="1"/>
</dbReference>
<evidence type="ECO:0000256" key="1">
    <source>
        <dbReference type="ARBA" id="ARBA00004141"/>
    </source>
</evidence>
<evidence type="ECO:0000259" key="8">
    <source>
        <dbReference type="PROSITE" id="PS50259"/>
    </source>
</evidence>
<evidence type="ECO:0000256" key="6">
    <source>
        <dbReference type="SAM" id="MobiDB-lite"/>
    </source>
</evidence>
<feature type="transmembrane region" description="Helical" evidence="7">
    <location>
        <begin position="250"/>
        <end position="271"/>
    </location>
</feature>
<proteinExistence type="predicted"/>
<feature type="compositionally biased region" description="Acidic residues" evidence="6">
    <location>
        <begin position="34"/>
        <end position="52"/>
    </location>
</feature>
<dbReference type="PRINTS" id="PR00248">
    <property type="entry name" value="GPCRMGR"/>
</dbReference>
<evidence type="ECO:0000256" key="2">
    <source>
        <dbReference type="ARBA" id="ARBA00022692"/>
    </source>
</evidence>
<accession>A0AAV4EEC9</accession>
<keyword evidence="9" id="KW-0675">Receptor</keyword>
<dbReference type="EMBL" id="BMAT01000068">
    <property type="protein sequence ID" value="GFR59012.1"/>
    <property type="molecule type" value="Genomic_DNA"/>
</dbReference>
<keyword evidence="2 7" id="KW-0812">Transmembrane</keyword>
<keyword evidence="10" id="KW-1185">Reference proteome</keyword>
<gene>
    <name evidence="9" type="ORF">ElyMa_000045100</name>
</gene>
<dbReference type="CDD" id="cd13953">
    <property type="entry name" value="7tm_classC_mGluR-like"/>
    <property type="match status" value="1"/>
</dbReference>